<feature type="transmembrane region" description="Helical" evidence="1">
    <location>
        <begin position="91"/>
        <end position="108"/>
    </location>
</feature>
<protein>
    <submittedName>
        <fullName evidence="2">Uncharacterized protein</fullName>
    </submittedName>
</protein>
<sequence length="162" mass="18814">MIDKILNYQRVEYYCKLSAQDFKTRLSRVLNLKGYNLSGKFTSDRDFKLSDAWTIGIFIQSFENDPAYLKGRIKDSKEGIIVDVLVRPNSIFSIFGLLFPLIGIYTLISSDFGKAAEGAIFFIIFGLIWYLIGIYLKVRIRNKFEDYLGLERPNRKQRATTR</sequence>
<dbReference type="RefSeq" id="WP_200467198.1">
    <property type="nucleotide sequence ID" value="NZ_JAENRR010000115.1"/>
</dbReference>
<comment type="caution">
    <text evidence="2">The sequence shown here is derived from an EMBL/GenBank/DDBJ whole genome shotgun (WGS) entry which is preliminary data.</text>
</comment>
<reference evidence="2 3" key="1">
    <citation type="submission" date="2021-01" db="EMBL/GenBank/DDBJ databases">
        <title>Carboxyliciviraga sp.nov., isolated from coastal sediments.</title>
        <authorList>
            <person name="Lu D."/>
            <person name="Zhang T."/>
        </authorList>
    </citation>
    <scope>NUCLEOTIDE SEQUENCE [LARGE SCALE GENOMIC DNA]</scope>
    <source>
        <strain evidence="2 3">N1Y132</strain>
    </source>
</reference>
<evidence type="ECO:0000313" key="2">
    <source>
        <dbReference type="EMBL" id="MBK3519981.1"/>
    </source>
</evidence>
<evidence type="ECO:0000256" key="1">
    <source>
        <dbReference type="SAM" id="Phobius"/>
    </source>
</evidence>
<proteinExistence type="predicted"/>
<keyword evidence="3" id="KW-1185">Reference proteome</keyword>
<keyword evidence="1" id="KW-1133">Transmembrane helix</keyword>
<accession>A0ABS1HQN3</accession>
<gene>
    <name evidence="2" type="ORF">JIV24_21785</name>
</gene>
<keyword evidence="1" id="KW-0812">Transmembrane</keyword>
<keyword evidence="1" id="KW-0472">Membrane</keyword>
<name>A0ABS1HQN3_9BACT</name>
<feature type="transmembrane region" description="Helical" evidence="1">
    <location>
        <begin position="120"/>
        <end position="138"/>
    </location>
</feature>
<dbReference type="EMBL" id="JAENRR010000115">
    <property type="protein sequence ID" value="MBK3519981.1"/>
    <property type="molecule type" value="Genomic_DNA"/>
</dbReference>
<evidence type="ECO:0000313" key="3">
    <source>
        <dbReference type="Proteomes" id="UP000605676"/>
    </source>
</evidence>
<dbReference type="Proteomes" id="UP000605676">
    <property type="component" value="Unassembled WGS sequence"/>
</dbReference>
<organism evidence="2 3">
    <name type="scientific">Carboxylicivirga marina</name>
    <dbReference type="NCBI Taxonomy" id="2800988"/>
    <lineage>
        <taxon>Bacteria</taxon>
        <taxon>Pseudomonadati</taxon>
        <taxon>Bacteroidota</taxon>
        <taxon>Bacteroidia</taxon>
        <taxon>Marinilabiliales</taxon>
        <taxon>Marinilabiliaceae</taxon>
        <taxon>Carboxylicivirga</taxon>
    </lineage>
</organism>